<evidence type="ECO:0000256" key="2">
    <source>
        <dbReference type="SAM" id="SignalP"/>
    </source>
</evidence>
<dbReference type="EMBL" id="RMBX01000001">
    <property type="protein sequence ID" value="RPD43018.1"/>
    <property type="molecule type" value="Genomic_DNA"/>
</dbReference>
<comment type="caution">
    <text evidence="3">The sequence shown here is derived from an EMBL/GenBank/DDBJ whole genome shotgun (WGS) entry which is preliminary data.</text>
</comment>
<feature type="signal peptide" evidence="2">
    <location>
        <begin position="1"/>
        <end position="19"/>
    </location>
</feature>
<accession>A0A3N4MHE8</accession>
<evidence type="ECO:0008006" key="5">
    <source>
        <dbReference type="Google" id="ProtNLM"/>
    </source>
</evidence>
<evidence type="ECO:0000256" key="1">
    <source>
        <dbReference type="PROSITE-ProRule" id="PRU00339"/>
    </source>
</evidence>
<dbReference type="Gene3D" id="1.25.40.10">
    <property type="entry name" value="Tetratricopeptide repeat domain"/>
    <property type="match status" value="1"/>
</dbReference>
<keyword evidence="2" id="KW-0732">Signal</keyword>
<keyword evidence="4" id="KW-1185">Reference proteome</keyword>
<feature type="repeat" description="TPR" evidence="1">
    <location>
        <begin position="202"/>
        <end position="235"/>
    </location>
</feature>
<gene>
    <name evidence="3" type="ORF">EG028_01635</name>
</gene>
<proteinExistence type="predicted"/>
<name>A0A3N4MHE8_9BACT</name>
<protein>
    <recommendedName>
        <fullName evidence="5">Tetratricopeptide repeat protein</fullName>
    </recommendedName>
</protein>
<dbReference type="RefSeq" id="WP_120514289.1">
    <property type="nucleotide sequence ID" value="NZ_QXZY01000001.1"/>
</dbReference>
<dbReference type="SUPFAM" id="SSF48452">
    <property type="entry name" value="TPR-like"/>
    <property type="match status" value="1"/>
</dbReference>
<reference evidence="4" key="1">
    <citation type="submission" date="2018-11" db="EMBL/GenBank/DDBJ databases">
        <title>Chitinophaga lutea sp.nov., isolate from arsenic contaminated soil.</title>
        <authorList>
            <person name="Zong Y."/>
        </authorList>
    </citation>
    <scope>NUCLEOTIDE SEQUENCE [LARGE SCALE GENOMIC DNA]</scope>
    <source>
        <strain evidence="4">YLT18</strain>
    </source>
</reference>
<dbReference type="InterPro" id="IPR019734">
    <property type="entry name" value="TPR_rpt"/>
</dbReference>
<sequence>MLKRSLFLLFSFSMTIAVAAQQNATGVNMPGYGQLQNLTPAELEAYKQKVIKEAGAKALNVAAKNSISINQAGLPGVELQPPVKDFRRLQLLPSQPPDRAGLVSLLQKSAQQIQKEIPAPRVDEIKRVAATLPVETINDNAIMEFYTADPKGAVLMMMEATARSPESLLLLNNLGAMLNLQGAPETAIPVLQYCLQKLPASSTVLNNIGQSFMRLGDALKAAAYFNQCLSVDSLNIEANHSMGMLHYFKKEYDAAMTCFEREMSVAVRSNTLAMAYRMGKKFNLRAIMQRKQRRNGQPQKDHFEEITMGKFSFPPLPNSARQIMADRQFYNTYGASIQAEEMAWRDHAVRISVVHTAEAGNRHPGLYSELVTAMLEELQEEFTPEYLSAFSQSDRDHILEILSQGSDMLIKLKCPEEAASKGIDAQEAYAIKCCRELMEPVADKMVYEIASYVQPIIRKGEGRWKAYINQLVEIVQLDPSPANKALVYHAVTGYFNFLSVAFVSFPVWEVHTLLPKCFEPYNTAELDSLIESDQHWQLSCPPWLNAEVKFNGLVVKADCNKYVIEVGGSVMGGFEHEFKTGNSTILFGPAAKAEFLGLKAEFKSQLYITFDGKKQFADFGVKNTAELGITGTPIPFGPNIKIGGNLAGIEVSNTMSLHGGYKESIEEKGALAR</sequence>
<dbReference type="SMART" id="SM00028">
    <property type="entry name" value="TPR"/>
    <property type="match status" value="3"/>
</dbReference>
<dbReference type="OrthoDB" id="637176at2"/>
<dbReference type="InterPro" id="IPR011990">
    <property type="entry name" value="TPR-like_helical_dom_sf"/>
</dbReference>
<evidence type="ECO:0000313" key="4">
    <source>
        <dbReference type="Proteomes" id="UP000279089"/>
    </source>
</evidence>
<dbReference type="PROSITE" id="PS50005">
    <property type="entry name" value="TPR"/>
    <property type="match status" value="1"/>
</dbReference>
<keyword evidence="1" id="KW-0802">TPR repeat</keyword>
<dbReference type="AlphaFoldDB" id="A0A3N4MHE8"/>
<dbReference type="Proteomes" id="UP000279089">
    <property type="component" value="Unassembled WGS sequence"/>
</dbReference>
<dbReference type="Pfam" id="PF13181">
    <property type="entry name" value="TPR_8"/>
    <property type="match status" value="1"/>
</dbReference>
<organism evidence="3 4">
    <name type="scientific">Chitinophaga barathri</name>
    <dbReference type="NCBI Taxonomy" id="1647451"/>
    <lineage>
        <taxon>Bacteria</taxon>
        <taxon>Pseudomonadati</taxon>
        <taxon>Bacteroidota</taxon>
        <taxon>Chitinophagia</taxon>
        <taxon>Chitinophagales</taxon>
        <taxon>Chitinophagaceae</taxon>
        <taxon>Chitinophaga</taxon>
    </lineage>
</organism>
<feature type="chain" id="PRO_5018208446" description="Tetratricopeptide repeat protein" evidence="2">
    <location>
        <begin position="20"/>
        <end position="673"/>
    </location>
</feature>
<evidence type="ECO:0000313" key="3">
    <source>
        <dbReference type="EMBL" id="RPD43018.1"/>
    </source>
</evidence>